<evidence type="ECO:0000256" key="1">
    <source>
        <dbReference type="SAM" id="MobiDB-lite"/>
    </source>
</evidence>
<feature type="domain" description="KRAB" evidence="2">
    <location>
        <begin position="67"/>
        <end position="138"/>
    </location>
</feature>
<feature type="region of interest" description="Disordered" evidence="1">
    <location>
        <begin position="329"/>
        <end position="404"/>
    </location>
</feature>
<protein>
    <recommendedName>
        <fullName evidence="2">KRAB domain-containing protein</fullName>
    </recommendedName>
</protein>
<dbReference type="InterPro" id="IPR001909">
    <property type="entry name" value="KRAB"/>
</dbReference>
<dbReference type="Proteomes" id="UP000551758">
    <property type="component" value="Unassembled WGS sequence"/>
</dbReference>
<dbReference type="GO" id="GO:0006355">
    <property type="term" value="P:regulation of DNA-templated transcription"/>
    <property type="evidence" value="ECO:0007669"/>
    <property type="project" value="InterPro"/>
</dbReference>
<feature type="compositionally biased region" description="Gly residues" evidence="1">
    <location>
        <begin position="395"/>
        <end position="404"/>
    </location>
</feature>
<name>A0A7J7F757_DICBM</name>
<dbReference type="PROSITE" id="PS50805">
    <property type="entry name" value="KRAB"/>
    <property type="match status" value="1"/>
</dbReference>
<evidence type="ECO:0000313" key="4">
    <source>
        <dbReference type="Proteomes" id="UP000551758"/>
    </source>
</evidence>
<evidence type="ECO:0000313" key="3">
    <source>
        <dbReference type="EMBL" id="KAF5923859.1"/>
    </source>
</evidence>
<dbReference type="InterPro" id="IPR036051">
    <property type="entry name" value="KRAB_dom_sf"/>
</dbReference>
<dbReference type="SMART" id="SM00349">
    <property type="entry name" value="KRAB"/>
    <property type="match status" value="1"/>
</dbReference>
<dbReference type="PANTHER" id="PTHR23232:SF142">
    <property type="entry name" value="GASTRULA ZINC FINGER PROTEIN XLCGF57.1-LIKE-RELATED"/>
    <property type="match status" value="1"/>
</dbReference>
<dbReference type="Pfam" id="PF01352">
    <property type="entry name" value="KRAB"/>
    <property type="match status" value="1"/>
</dbReference>
<dbReference type="AlphaFoldDB" id="A0A7J7F757"/>
<dbReference type="CDD" id="cd07765">
    <property type="entry name" value="KRAB_A-box"/>
    <property type="match status" value="1"/>
</dbReference>
<dbReference type="InterPro" id="IPR050169">
    <property type="entry name" value="Krueppel_C2H2_ZnF"/>
</dbReference>
<proteinExistence type="predicted"/>
<keyword evidence="4" id="KW-1185">Reference proteome</keyword>
<evidence type="ECO:0000259" key="2">
    <source>
        <dbReference type="PROSITE" id="PS50805"/>
    </source>
</evidence>
<sequence>MYISGRSGYDRIQPGKGPNRAFGAMTRREACGEEGLKCRRAKVIVSGSSKAPLAAVSFLFYPDVGLLSFKDISLEFTWEEWQLLDSMQKYLYRNVILENYSNLLSVGYCGSKPDLIFKLEQGEEPCIINASISPQSCAAPSFSVCLPMGVDRIGHPGLQRVSPSSHLVRLVPLLPLRLLSLLPSSEGWKEWYQKNQDELESVERSYACNAFGKLHLSKTHVSSRQRLHKWDLFSPQYEIVLLLVYTKNLVAPDVLVPITRSCAGGHPRVSRQPAFLGRRRAAEPSGKCSSAAPSSRAGAWPLARSGCAPFLCPSPPRERRVRACSCARTPAPLRPRRGPADGGGEGGPGAGRRRVWGRRGGSRGPRPCASGGGGLGVGAGASAGSGKLSGRRLGACGGGPRGGI</sequence>
<organism evidence="3 4">
    <name type="scientific">Diceros bicornis minor</name>
    <name type="common">South-central black rhinoceros</name>
    <dbReference type="NCBI Taxonomy" id="77932"/>
    <lineage>
        <taxon>Eukaryota</taxon>
        <taxon>Metazoa</taxon>
        <taxon>Chordata</taxon>
        <taxon>Craniata</taxon>
        <taxon>Vertebrata</taxon>
        <taxon>Euteleostomi</taxon>
        <taxon>Mammalia</taxon>
        <taxon>Eutheria</taxon>
        <taxon>Laurasiatheria</taxon>
        <taxon>Perissodactyla</taxon>
        <taxon>Rhinocerotidae</taxon>
        <taxon>Diceros</taxon>
    </lineage>
</organism>
<accession>A0A7J7F757</accession>
<dbReference type="PANTHER" id="PTHR23232">
    <property type="entry name" value="KRAB DOMAIN C2H2 ZINC FINGER"/>
    <property type="match status" value="1"/>
</dbReference>
<feature type="compositionally biased region" description="Low complexity" evidence="1">
    <location>
        <begin position="384"/>
        <end position="394"/>
    </location>
</feature>
<gene>
    <name evidence="3" type="ORF">HPG69_007490</name>
</gene>
<feature type="compositionally biased region" description="Basic residues" evidence="1">
    <location>
        <begin position="351"/>
        <end position="361"/>
    </location>
</feature>
<dbReference type="Gene3D" id="6.10.140.140">
    <property type="match status" value="1"/>
</dbReference>
<comment type="caution">
    <text evidence="3">The sequence shown here is derived from an EMBL/GenBank/DDBJ whole genome shotgun (WGS) entry which is preliminary data.</text>
</comment>
<reference evidence="3 4" key="1">
    <citation type="journal article" date="2020" name="Mol. Biol. Evol.">
        <title>Interspecific Gene Flow and the Evolution of Specialization in Black and White Rhinoceros.</title>
        <authorList>
            <person name="Moodley Y."/>
            <person name="Westbury M.V."/>
            <person name="Russo I.M."/>
            <person name="Gopalakrishnan S."/>
            <person name="Rakotoarivelo A."/>
            <person name="Olsen R.A."/>
            <person name="Prost S."/>
            <person name="Tunstall T."/>
            <person name="Ryder O.A."/>
            <person name="Dalen L."/>
            <person name="Bruford M.W."/>
        </authorList>
    </citation>
    <scope>NUCLEOTIDE SEQUENCE [LARGE SCALE GENOMIC DNA]</scope>
    <source>
        <strain evidence="3">SBR-YM</strain>
        <tissue evidence="3">Skin</tissue>
    </source>
</reference>
<dbReference type="SUPFAM" id="SSF109640">
    <property type="entry name" value="KRAB domain (Kruppel-associated box)"/>
    <property type="match status" value="1"/>
</dbReference>
<dbReference type="EMBL" id="JACDTQ010001105">
    <property type="protein sequence ID" value="KAF5923859.1"/>
    <property type="molecule type" value="Genomic_DNA"/>
</dbReference>
<feature type="compositionally biased region" description="Gly residues" evidence="1">
    <location>
        <begin position="370"/>
        <end position="383"/>
    </location>
</feature>
<feature type="compositionally biased region" description="Gly residues" evidence="1">
    <location>
        <begin position="340"/>
        <end position="350"/>
    </location>
</feature>